<dbReference type="InterPro" id="IPR048792">
    <property type="entry name" value="CarD_C"/>
</dbReference>
<dbReference type="SMART" id="SM01058">
    <property type="entry name" value="CarD_TRCF"/>
    <property type="match status" value="1"/>
</dbReference>
<dbReference type="Pfam" id="PF02559">
    <property type="entry name" value="CarD_TRCF_RID"/>
    <property type="match status" value="1"/>
</dbReference>
<sequence>MFNIDDYIMYGMTGVCKVVDITNEKFINGEKRKYYVLNPIYNNDTTIKVPLDNNKIPMRKVISKGDMTSLINDIPNMEILWIDDEKKRMAQFETMLKSGQCEELIKLIRNIKFSKKYAGANGKKLYKSDKDIMKEAKRLLTEEVAIILNIYPNEANSYILSQIH</sequence>
<dbReference type="PANTHER" id="PTHR38447:SF1">
    <property type="entry name" value="RNA POLYMERASE-BINDING TRANSCRIPTION FACTOR CARD"/>
    <property type="match status" value="1"/>
</dbReference>
<protein>
    <submittedName>
        <fullName evidence="2">Regulatory protein</fullName>
    </submittedName>
</protein>
<evidence type="ECO:0000313" key="3">
    <source>
        <dbReference type="Proteomes" id="UP000049685"/>
    </source>
</evidence>
<organism evidence="2 3">
    <name type="scientific">Paraclostridium sordellii</name>
    <name type="common">Clostridium sordellii</name>
    <dbReference type="NCBI Taxonomy" id="1505"/>
    <lineage>
        <taxon>Bacteria</taxon>
        <taxon>Bacillati</taxon>
        <taxon>Bacillota</taxon>
        <taxon>Clostridia</taxon>
        <taxon>Peptostreptococcales</taxon>
        <taxon>Peptostreptococcaceae</taxon>
        <taxon>Paraclostridium</taxon>
    </lineage>
</organism>
<dbReference type="Gene3D" id="2.40.10.170">
    <property type="match status" value="1"/>
</dbReference>
<dbReference type="Pfam" id="PF21095">
    <property type="entry name" value="CarD_C"/>
    <property type="match status" value="1"/>
</dbReference>
<dbReference type="InterPro" id="IPR052531">
    <property type="entry name" value="CarD-like_regulator"/>
</dbReference>
<dbReference type="Proteomes" id="UP000049685">
    <property type="component" value="Unassembled WGS sequence"/>
</dbReference>
<dbReference type="PANTHER" id="PTHR38447">
    <property type="entry name" value="TRANSCRIPTION FACTOR YDEB-RELATED"/>
    <property type="match status" value="1"/>
</dbReference>
<dbReference type="EMBL" id="CDNY01000003">
    <property type="protein sequence ID" value="CEO33244.1"/>
    <property type="molecule type" value="Genomic_DNA"/>
</dbReference>
<dbReference type="InterPro" id="IPR003711">
    <property type="entry name" value="CarD-like/TRCF_RID"/>
</dbReference>
<evidence type="ECO:0000259" key="1">
    <source>
        <dbReference type="SMART" id="SM01058"/>
    </source>
</evidence>
<dbReference type="InterPro" id="IPR036101">
    <property type="entry name" value="CarD-like/TRCF_RID_sf"/>
</dbReference>
<evidence type="ECO:0000313" key="2">
    <source>
        <dbReference type="EMBL" id="CEO33244.1"/>
    </source>
</evidence>
<dbReference type="RefSeq" id="WP_057558421.1">
    <property type="nucleotide sequence ID" value="NZ_CDNY01000003.1"/>
</dbReference>
<name>A0A9P1P9Q2_PARSO</name>
<dbReference type="Gene3D" id="1.20.58.1290">
    <property type="entry name" value="CarD-like, C-terminal domain"/>
    <property type="match status" value="1"/>
</dbReference>
<dbReference type="InterPro" id="IPR042215">
    <property type="entry name" value="CarD-like_C"/>
</dbReference>
<accession>A0A9P1P9Q2</accession>
<feature type="domain" description="CarD-like/TRCF RNAP-interacting" evidence="1">
    <location>
        <begin position="1"/>
        <end position="112"/>
    </location>
</feature>
<dbReference type="SUPFAM" id="SSF141259">
    <property type="entry name" value="CarD-like"/>
    <property type="match status" value="1"/>
</dbReference>
<comment type="caution">
    <text evidence="2">The sequence shown here is derived from an EMBL/GenBank/DDBJ whole genome shotgun (WGS) entry which is preliminary data.</text>
</comment>
<proteinExistence type="predicted"/>
<gene>
    <name evidence="2" type="ORF">UMC4404_12241</name>
</gene>
<dbReference type="AlphaFoldDB" id="A0A9P1P9Q2"/>
<dbReference type="GO" id="GO:0009303">
    <property type="term" value="P:rRNA transcription"/>
    <property type="evidence" value="ECO:0007669"/>
    <property type="project" value="TreeGrafter"/>
</dbReference>
<reference evidence="3" key="1">
    <citation type="submission" date="2015-01" db="EMBL/GenBank/DDBJ databases">
        <authorList>
            <person name="Aslett A.Martin."/>
            <person name="De Silva Nishadi"/>
        </authorList>
    </citation>
    <scope>NUCLEOTIDE SEQUENCE [LARGE SCALE GENOMIC DNA]</scope>
    <source>
        <strain evidence="3">UMC4404</strain>
    </source>
</reference>